<dbReference type="Gene3D" id="3.40.50.620">
    <property type="entry name" value="HUPs"/>
    <property type="match status" value="1"/>
</dbReference>
<proteinExistence type="inferred from homology"/>
<dbReference type="NCBIfam" id="TIGR02432">
    <property type="entry name" value="lysidine_TilS_N"/>
    <property type="match status" value="1"/>
</dbReference>
<evidence type="ECO:0000256" key="5">
    <source>
        <dbReference type="ARBA" id="ARBA00022840"/>
    </source>
</evidence>
<dbReference type="InterPro" id="IPR014729">
    <property type="entry name" value="Rossmann-like_a/b/a_fold"/>
</dbReference>
<dbReference type="GO" id="GO:0032267">
    <property type="term" value="F:tRNA(Ile)-lysidine synthase activity"/>
    <property type="evidence" value="ECO:0007669"/>
    <property type="project" value="UniProtKB-EC"/>
</dbReference>
<dbReference type="InterPro" id="IPR012094">
    <property type="entry name" value="tRNA_Ile_lys_synt"/>
</dbReference>
<comment type="similarity">
    <text evidence="7">Belongs to the tRNA(Ile)-lysidine synthase family.</text>
</comment>
<dbReference type="InterPro" id="IPR012795">
    <property type="entry name" value="tRNA_Ile_lys_synt_N"/>
</dbReference>
<evidence type="ECO:0000259" key="8">
    <source>
        <dbReference type="Pfam" id="PF01171"/>
    </source>
</evidence>
<dbReference type="Gene3D" id="1.20.59.20">
    <property type="match status" value="1"/>
</dbReference>
<protein>
    <recommendedName>
        <fullName evidence="7">tRNA(Ile)-lysidine synthase</fullName>
        <ecNumber evidence="7">6.3.4.19</ecNumber>
    </recommendedName>
    <alternativeName>
        <fullName evidence="7">tRNA(Ile)-2-lysyl-cytidine synthase</fullName>
    </alternativeName>
    <alternativeName>
        <fullName evidence="7">tRNA(Ile)-lysidine synthetase</fullName>
    </alternativeName>
</protein>
<keyword evidence="2 7" id="KW-0436">Ligase</keyword>
<keyword evidence="5 7" id="KW-0067">ATP-binding</keyword>
<evidence type="ECO:0000256" key="1">
    <source>
        <dbReference type="ARBA" id="ARBA00022490"/>
    </source>
</evidence>
<dbReference type="Proteomes" id="UP000663859">
    <property type="component" value="Unassembled WGS sequence"/>
</dbReference>
<feature type="domain" description="tRNA(Ile)-lysidine/2-thiocytidine synthase N-terminal" evidence="8">
    <location>
        <begin position="49"/>
        <end position="221"/>
    </location>
</feature>
<dbReference type="RefSeq" id="WP_174581696.1">
    <property type="nucleotide sequence ID" value="NZ_CAJNOB010000001.1"/>
</dbReference>
<evidence type="ECO:0000313" key="11">
    <source>
        <dbReference type="Proteomes" id="UP000663859"/>
    </source>
</evidence>
<dbReference type="GO" id="GO:0005524">
    <property type="term" value="F:ATP binding"/>
    <property type="evidence" value="ECO:0007669"/>
    <property type="project" value="UniProtKB-UniRule"/>
</dbReference>
<keyword evidence="4 7" id="KW-0547">Nucleotide-binding</keyword>
<dbReference type="GO" id="GO:0005737">
    <property type="term" value="C:cytoplasm"/>
    <property type="evidence" value="ECO:0007669"/>
    <property type="project" value="UniProtKB-SubCell"/>
</dbReference>
<dbReference type="Pfam" id="PF09179">
    <property type="entry name" value="TilS"/>
    <property type="match status" value="1"/>
</dbReference>
<keyword evidence="1 7" id="KW-0963">Cytoplasm</keyword>
<dbReference type="SUPFAM" id="SSF52402">
    <property type="entry name" value="Adenine nucleotide alpha hydrolases-like"/>
    <property type="match status" value="1"/>
</dbReference>
<dbReference type="HAMAP" id="MF_01161">
    <property type="entry name" value="tRNA_Ile_lys_synt"/>
    <property type="match status" value="1"/>
</dbReference>
<evidence type="ECO:0000256" key="2">
    <source>
        <dbReference type="ARBA" id="ARBA00022598"/>
    </source>
</evidence>
<dbReference type="PANTHER" id="PTHR43033:SF1">
    <property type="entry name" value="TRNA(ILE)-LYSIDINE SYNTHASE-RELATED"/>
    <property type="match status" value="1"/>
</dbReference>
<organism evidence="10 11">
    <name type="scientific">Candidatus Methylacidithermus pantelleriae</name>
    <dbReference type="NCBI Taxonomy" id="2744239"/>
    <lineage>
        <taxon>Bacteria</taxon>
        <taxon>Pseudomonadati</taxon>
        <taxon>Verrucomicrobiota</taxon>
        <taxon>Methylacidiphilae</taxon>
        <taxon>Methylacidiphilales</taxon>
        <taxon>Methylacidiphilaceae</taxon>
        <taxon>Candidatus Methylacidithermus</taxon>
    </lineage>
</organism>
<dbReference type="Pfam" id="PF01171">
    <property type="entry name" value="ATP_bind_3"/>
    <property type="match status" value="1"/>
</dbReference>
<feature type="binding site" evidence="7">
    <location>
        <begin position="54"/>
        <end position="59"/>
    </location>
    <ligand>
        <name>ATP</name>
        <dbReference type="ChEBI" id="CHEBI:30616"/>
    </ligand>
</feature>
<comment type="domain">
    <text evidence="7">The N-terminal region contains the highly conserved SGGXDS motif, predicted to be a P-loop motif involved in ATP binding.</text>
</comment>
<evidence type="ECO:0000259" key="9">
    <source>
        <dbReference type="Pfam" id="PF09179"/>
    </source>
</evidence>
<dbReference type="EMBL" id="CAJNOB010000001">
    <property type="protein sequence ID" value="CAF0689462.1"/>
    <property type="molecule type" value="Genomic_DNA"/>
</dbReference>
<reference evidence="10" key="1">
    <citation type="submission" date="2021-02" db="EMBL/GenBank/DDBJ databases">
        <authorList>
            <person name="Cremers G."/>
            <person name="Picone N."/>
        </authorList>
    </citation>
    <scope>NUCLEOTIDE SEQUENCE</scope>
    <source>
        <strain evidence="10">PQ17</strain>
    </source>
</reference>
<keyword evidence="11" id="KW-1185">Reference proteome</keyword>
<evidence type="ECO:0000313" key="10">
    <source>
        <dbReference type="EMBL" id="CAF0689462.1"/>
    </source>
</evidence>
<gene>
    <name evidence="7 10" type="primary">tilS</name>
    <name evidence="10" type="ORF">MPNT_10230</name>
</gene>
<evidence type="ECO:0000256" key="4">
    <source>
        <dbReference type="ARBA" id="ARBA00022741"/>
    </source>
</evidence>
<comment type="caution">
    <text evidence="10">The sequence shown here is derived from an EMBL/GenBank/DDBJ whole genome shotgun (WGS) entry which is preliminary data.</text>
</comment>
<dbReference type="GO" id="GO:0006400">
    <property type="term" value="P:tRNA modification"/>
    <property type="evidence" value="ECO:0007669"/>
    <property type="project" value="UniProtKB-UniRule"/>
</dbReference>
<sequence>METLGSQDGTIARYTGSRVVDQSWGTKRPGRSCQRHPLVQVVEALPPRVMAGVSGGMDSRALLHALACAGKEVIVVHWDHAWRTDSWQDREWVEKLASGYGFPCLWERACSSGKRSEAEARRERWAFFLRASQQCGCSELVLAHHADDQVETVLFRLFRGTAGGAGGMRARSRQNGLTVHRPWLGFWKEDIFQYACREGLQWREDSSNEELRYVRNRLRRELFPWVERNLRLPARRSLLRFAQIQQELVDWLDVVVAPHVENPVLNVATLRALPVAVARHLVFRWLQSRGVHDIGFDEVEGVRHLADPGAASRCNLPCGWHARRRAGNIVVETR</sequence>
<feature type="domain" description="tRNA(Ile)-lysidine synthase substrate-binding" evidence="9">
    <location>
        <begin position="265"/>
        <end position="329"/>
    </location>
</feature>
<name>A0A8J2BQQ7_9BACT</name>
<dbReference type="SUPFAM" id="SSF82829">
    <property type="entry name" value="MesJ substrate recognition domain-like"/>
    <property type="match status" value="1"/>
</dbReference>
<comment type="function">
    <text evidence="7">Ligates lysine onto the cytidine present at position 34 of the AUA codon-specific tRNA(Ile) that contains the anticodon CAU, in an ATP-dependent manner. Cytidine is converted to lysidine, thus changing the amino acid specificity of the tRNA from methionine to isoleucine.</text>
</comment>
<evidence type="ECO:0000256" key="3">
    <source>
        <dbReference type="ARBA" id="ARBA00022694"/>
    </source>
</evidence>
<keyword evidence="3 7" id="KW-0819">tRNA processing</keyword>
<accession>A0A8J2BQQ7</accession>
<dbReference type="InterPro" id="IPR011063">
    <property type="entry name" value="TilS/TtcA_N"/>
</dbReference>
<dbReference type="InterPro" id="IPR015262">
    <property type="entry name" value="tRNA_Ile_lys_synt_subst-bd"/>
</dbReference>
<comment type="subcellular location">
    <subcellularLocation>
        <location evidence="7">Cytoplasm</location>
    </subcellularLocation>
</comment>
<evidence type="ECO:0000256" key="7">
    <source>
        <dbReference type="HAMAP-Rule" id="MF_01161"/>
    </source>
</evidence>
<dbReference type="PANTHER" id="PTHR43033">
    <property type="entry name" value="TRNA(ILE)-LYSIDINE SYNTHASE-RELATED"/>
    <property type="match status" value="1"/>
</dbReference>
<comment type="catalytic activity">
    <reaction evidence="6 7">
        <text>cytidine(34) in tRNA(Ile2) + L-lysine + ATP = lysidine(34) in tRNA(Ile2) + AMP + diphosphate + H(+)</text>
        <dbReference type="Rhea" id="RHEA:43744"/>
        <dbReference type="Rhea" id="RHEA-COMP:10625"/>
        <dbReference type="Rhea" id="RHEA-COMP:10670"/>
        <dbReference type="ChEBI" id="CHEBI:15378"/>
        <dbReference type="ChEBI" id="CHEBI:30616"/>
        <dbReference type="ChEBI" id="CHEBI:32551"/>
        <dbReference type="ChEBI" id="CHEBI:33019"/>
        <dbReference type="ChEBI" id="CHEBI:82748"/>
        <dbReference type="ChEBI" id="CHEBI:83665"/>
        <dbReference type="ChEBI" id="CHEBI:456215"/>
        <dbReference type="EC" id="6.3.4.19"/>
    </reaction>
</comment>
<dbReference type="CDD" id="cd01992">
    <property type="entry name" value="TilS_N"/>
    <property type="match status" value="1"/>
</dbReference>
<dbReference type="AlphaFoldDB" id="A0A8J2BQQ7"/>
<evidence type="ECO:0000256" key="6">
    <source>
        <dbReference type="ARBA" id="ARBA00048539"/>
    </source>
</evidence>
<dbReference type="EC" id="6.3.4.19" evidence="7"/>